<dbReference type="SUPFAM" id="SSF52540">
    <property type="entry name" value="P-loop containing nucleoside triphosphate hydrolases"/>
    <property type="match status" value="1"/>
</dbReference>
<dbReference type="GO" id="GO:0006412">
    <property type="term" value="P:translation"/>
    <property type="evidence" value="ECO:0007669"/>
    <property type="project" value="TreeGrafter"/>
</dbReference>
<evidence type="ECO:0000256" key="3">
    <source>
        <dbReference type="ARBA" id="ARBA00023134"/>
    </source>
</evidence>
<comment type="caution">
    <text evidence="7">The sequence shown here is derived from an EMBL/GenBank/DDBJ whole genome shotgun (WGS) entry which is preliminary data.</text>
</comment>
<feature type="binding site" evidence="5">
    <location>
        <position position="179"/>
    </location>
    <ligand>
        <name>GTP</name>
        <dbReference type="ChEBI" id="CHEBI:37565"/>
    </ligand>
</feature>
<dbReference type="EMBL" id="DXIJ01000011">
    <property type="protein sequence ID" value="HIV85313.1"/>
    <property type="molecule type" value="Genomic_DNA"/>
</dbReference>
<dbReference type="GO" id="GO:0005525">
    <property type="term" value="F:GTP binding"/>
    <property type="evidence" value="ECO:0007669"/>
    <property type="project" value="UniProtKB-KW"/>
</dbReference>
<dbReference type="AlphaFoldDB" id="A0A9D1PPY6"/>
<evidence type="ECO:0000256" key="1">
    <source>
        <dbReference type="ARBA" id="ARBA00014898"/>
    </source>
</evidence>
<keyword evidence="4" id="KW-0963">Cytoplasm</keyword>
<keyword evidence="2 4" id="KW-0547">Nucleotide-binding</keyword>
<feature type="binding site" evidence="5">
    <location>
        <begin position="90"/>
        <end position="91"/>
    </location>
    <ligand>
        <name>GTP</name>
        <dbReference type="ChEBI" id="CHEBI:37565"/>
    </ligand>
</feature>
<dbReference type="Pfam" id="PF01926">
    <property type="entry name" value="MMR_HSR1"/>
    <property type="match status" value="1"/>
</dbReference>
<dbReference type="GO" id="GO:0003924">
    <property type="term" value="F:GTPase activity"/>
    <property type="evidence" value="ECO:0007669"/>
    <property type="project" value="TreeGrafter"/>
</dbReference>
<accession>A0A9D1PPY6</accession>
<protein>
    <recommendedName>
        <fullName evidence="1 4">Ribosome biogenesis GTPase A</fullName>
    </recommendedName>
</protein>
<dbReference type="NCBIfam" id="TIGR03596">
    <property type="entry name" value="GTPase_YlqF"/>
    <property type="match status" value="1"/>
</dbReference>
<dbReference type="InterPro" id="IPR006073">
    <property type="entry name" value="GTP-bd"/>
</dbReference>
<evidence type="ECO:0000256" key="5">
    <source>
        <dbReference type="PIRSR" id="PIRSR006230-1"/>
    </source>
</evidence>
<dbReference type="PRINTS" id="PR00326">
    <property type="entry name" value="GTP1OBG"/>
</dbReference>
<sequence>MNNQYQLQWFPGHMAKTRRMIQDNLKLVDVVIELVDARIPISSRNPEVDKIINKKPRILVLNKADMADANITQKWLTYFQSQKVTAISANSQSGNGLSKKLLNAIEVVLADKFKRDEARGIKRHAVKMMVLGIPNVGKSSFINRISGRAVAKTGDRPGITQSKQWIRIAGKFELLDTPGILWPKFESESVARKIAFTGGIKDEIIDVETLAYELLDYLKAQYFSNLREKYSLSENDCELDKYELLEVIGKKRGCIISGGEVDLFRAANIVLSDFRAAKLGKITLEAPNA</sequence>
<dbReference type="PANTHER" id="PTHR45782">
    <property type="entry name" value="MITOCHONDRIAL RIBOSOME-ASSOCIATED GTPASE 1"/>
    <property type="match status" value="1"/>
</dbReference>
<proteinExistence type="inferred from homology"/>
<dbReference type="InterPro" id="IPR023179">
    <property type="entry name" value="GTP-bd_ortho_bundle_sf"/>
</dbReference>
<organism evidence="7 8">
    <name type="scientific">Candidatus Monoglobus merdigallinarum</name>
    <dbReference type="NCBI Taxonomy" id="2838698"/>
    <lineage>
        <taxon>Bacteria</taxon>
        <taxon>Bacillati</taxon>
        <taxon>Bacillota</taxon>
        <taxon>Clostridia</taxon>
        <taxon>Monoglobales</taxon>
        <taxon>Monoglobaceae</taxon>
        <taxon>Monoglobus</taxon>
    </lineage>
</organism>
<gene>
    <name evidence="7" type="primary">ylqF</name>
    <name evidence="7" type="ORF">H9900_00715</name>
</gene>
<evidence type="ECO:0000313" key="8">
    <source>
        <dbReference type="Proteomes" id="UP000824162"/>
    </source>
</evidence>
<comment type="function">
    <text evidence="4">Required for a late step of 50S ribosomal subunit assembly. Has GTPase activity.</text>
</comment>
<dbReference type="Gene3D" id="1.10.1580.10">
    <property type="match status" value="1"/>
</dbReference>
<dbReference type="PIRSF" id="PIRSF006230">
    <property type="entry name" value="MG442"/>
    <property type="match status" value="1"/>
</dbReference>
<dbReference type="InterPro" id="IPR030378">
    <property type="entry name" value="G_CP_dom"/>
</dbReference>
<dbReference type="GO" id="GO:0005737">
    <property type="term" value="C:cytoplasm"/>
    <property type="evidence" value="ECO:0007669"/>
    <property type="project" value="UniProtKB-SubCell"/>
</dbReference>
<dbReference type="CDD" id="cd01856">
    <property type="entry name" value="YlqF"/>
    <property type="match status" value="1"/>
</dbReference>
<dbReference type="PANTHER" id="PTHR45782:SF4">
    <property type="entry name" value="MITOCHONDRIAL RIBOSOME-ASSOCIATED GTPASE 1"/>
    <property type="match status" value="1"/>
</dbReference>
<comment type="similarity">
    <text evidence="4">Belongs to the TRAFAC class YlqF/YawG GTPase family. MTG1 subfamily.</text>
</comment>
<name>A0A9D1PPY6_9FIRM</name>
<evidence type="ECO:0000256" key="2">
    <source>
        <dbReference type="ARBA" id="ARBA00022741"/>
    </source>
</evidence>
<evidence type="ECO:0000313" key="7">
    <source>
        <dbReference type="EMBL" id="HIV85313.1"/>
    </source>
</evidence>
<dbReference type="InterPro" id="IPR019991">
    <property type="entry name" value="GTP-bd_ribosome_bgen"/>
</dbReference>
<dbReference type="FunFam" id="3.40.50.300:FF:000590">
    <property type="entry name" value="Ribosome biogenesis GTPase A"/>
    <property type="match status" value="1"/>
</dbReference>
<feature type="binding site" evidence="5">
    <location>
        <begin position="62"/>
        <end position="65"/>
    </location>
    <ligand>
        <name>GTP</name>
        <dbReference type="ChEBI" id="CHEBI:37565"/>
    </ligand>
</feature>
<feature type="domain" description="CP-type G" evidence="6">
    <location>
        <begin position="17"/>
        <end position="183"/>
    </location>
</feature>
<dbReference type="PROSITE" id="PS51721">
    <property type="entry name" value="G_CP"/>
    <property type="match status" value="1"/>
</dbReference>
<reference evidence="7" key="2">
    <citation type="submission" date="2021-04" db="EMBL/GenBank/DDBJ databases">
        <authorList>
            <person name="Gilroy R."/>
        </authorList>
    </citation>
    <scope>NUCLEOTIDE SEQUENCE</scope>
    <source>
        <strain evidence="7">5790</strain>
    </source>
</reference>
<dbReference type="InterPro" id="IPR016478">
    <property type="entry name" value="GTPase_MTG1"/>
</dbReference>
<evidence type="ECO:0000256" key="4">
    <source>
        <dbReference type="PIRNR" id="PIRNR006230"/>
    </source>
</evidence>
<dbReference type="InterPro" id="IPR027417">
    <property type="entry name" value="P-loop_NTPase"/>
</dbReference>
<dbReference type="Proteomes" id="UP000824162">
    <property type="component" value="Unassembled WGS sequence"/>
</dbReference>
<reference evidence="7" key="1">
    <citation type="journal article" date="2021" name="PeerJ">
        <title>Extensive microbial diversity within the chicken gut microbiome revealed by metagenomics and culture.</title>
        <authorList>
            <person name="Gilroy R."/>
            <person name="Ravi A."/>
            <person name="Getino M."/>
            <person name="Pursley I."/>
            <person name="Horton D.L."/>
            <person name="Alikhan N.F."/>
            <person name="Baker D."/>
            <person name="Gharbi K."/>
            <person name="Hall N."/>
            <person name="Watson M."/>
            <person name="Adriaenssens E.M."/>
            <person name="Foster-Nyarko E."/>
            <person name="Jarju S."/>
            <person name="Secka A."/>
            <person name="Antonio M."/>
            <person name="Oren A."/>
            <person name="Chaudhuri R.R."/>
            <person name="La Ragione R."/>
            <person name="Hildebrand F."/>
            <person name="Pallen M.J."/>
        </authorList>
    </citation>
    <scope>NUCLEOTIDE SEQUENCE</scope>
    <source>
        <strain evidence="7">5790</strain>
    </source>
</reference>
<keyword evidence="3 4" id="KW-0342">GTP-binding</keyword>
<evidence type="ECO:0000259" key="6">
    <source>
        <dbReference type="PROSITE" id="PS51721"/>
    </source>
</evidence>
<feature type="binding site" evidence="5">
    <location>
        <begin position="135"/>
        <end position="140"/>
    </location>
    <ligand>
        <name>GTP</name>
        <dbReference type="ChEBI" id="CHEBI:37565"/>
    </ligand>
</feature>
<comment type="subcellular location">
    <subcellularLocation>
        <location evidence="4">Cytoplasm</location>
    </subcellularLocation>
</comment>
<dbReference type="Gene3D" id="3.40.50.300">
    <property type="entry name" value="P-loop containing nucleotide triphosphate hydrolases"/>
    <property type="match status" value="1"/>
</dbReference>